<proteinExistence type="predicted"/>
<name>A0A1G7CDV8_9RHOB</name>
<organism evidence="2 3">
    <name type="scientific">Salipiger thiooxidans</name>
    <dbReference type="NCBI Taxonomy" id="282683"/>
    <lineage>
        <taxon>Bacteria</taxon>
        <taxon>Pseudomonadati</taxon>
        <taxon>Pseudomonadota</taxon>
        <taxon>Alphaproteobacteria</taxon>
        <taxon>Rhodobacterales</taxon>
        <taxon>Roseobacteraceae</taxon>
        <taxon>Salipiger</taxon>
    </lineage>
</organism>
<dbReference type="InterPro" id="IPR005325">
    <property type="entry name" value="DUF308_memb"/>
</dbReference>
<keyword evidence="1" id="KW-0812">Transmembrane</keyword>
<evidence type="ECO:0000313" key="2">
    <source>
        <dbReference type="EMBL" id="SDE36595.1"/>
    </source>
</evidence>
<dbReference type="InterPro" id="IPR052712">
    <property type="entry name" value="Acid_resist_chaperone_HdeD"/>
</dbReference>
<dbReference type="AlphaFoldDB" id="A0A1G7CDV8"/>
<feature type="transmembrane region" description="Helical" evidence="1">
    <location>
        <begin position="33"/>
        <end position="52"/>
    </location>
</feature>
<accession>A0A1G7CDV8</accession>
<dbReference type="STRING" id="282683.SAMN04488105_10345"/>
<dbReference type="Pfam" id="PF03729">
    <property type="entry name" value="DUF308"/>
    <property type="match status" value="2"/>
</dbReference>
<dbReference type="GO" id="GO:0005886">
    <property type="term" value="C:plasma membrane"/>
    <property type="evidence" value="ECO:0007669"/>
    <property type="project" value="TreeGrafter"/>
</dbReference>
<dbReference type="RefSeq" id="WP_008887089.1">
    <property type="nucleotide sequence ID" value="NZ_FNAV01000003.1"/>
</dbReference>
<dbReference type="OrthoDB" id="5678253at2"/>
<keyword evidence="1" id="KW-1133">Transmembrane helix</keyword>
<feature type="transmembrane region" description="Helical" evidence="1">
    <location>
        <begin position="117"/>
        <end position="138"/>
    </location>
</feature>
<dbReference type="Proteomes" id="UP000198994">
    <property type="component" value="Unassembled WGS sequence"/>
</dbReference>
<feature type="transmembrane region" description="Helical" evidence="1">
    <location>
        <begin position="61"/>
        <end position="79"/>
    </location>
</feature>
<feature type="transmembrane region" description="Helical" evidence="1">
    <location>
        <begin position="85"/>
        <end position="105"/>
    </location>
</feature>
<evidence type="ECO:0000313" key="3">
    <source>
        <dbReference type="Proteomes" id="UP000198994"/>
    </source>
</evidence>
<evidence type="ECO:0000256" key="1">
    <source>
        <dbReference type="SAM" id="Phobius"/>
    </source>
</evidence>
<keyword evidence="3" id="KW-1185">Reference proteome</keyword>
<keyword evidence="1" id="KW-0472">Membrane</keyword>
<dbReference type="PANTHER" id="PTHR34989:SF1">
    <property type="entry name" value="PROTEIN HDED"/>
    <property type="match status" value="1"/>
</dbReference>
<reference evidence="3" key="1">
    <citation type="submission" date="2016-10" db="EMBL/GenBank/DDBJ databases">
        <authorList>
            <person name="Varghese N."/>
            <person name="Submissions S."/>
        </authorList>
    </citation>
    <scope>NUCLEOTIDE SEQUENCE [LARGE SCALE GENOMIC DNA]</scope>
    <source>
        <strain evidence="3">DSM 10146</strain>
    </source>
</reference>
<dbReference type="EMBL" id="FNAV01000003">
    <property type="protein sequence ID" value="SDE36595.1"/>
    <property type="molecule type" value="Genomic_DNA"/>
</dbReference>
<feature type="transmembrane region" description="Helical" evidence="1">
    <location>
        <begin position="144"/>
        <end position="167"/>
    </location>
</feature>
<sequence length="183" mass="19757">MKMWVKWLILGILSILFGLFVLANPVAASIAVTTLAGILFAVAGGFQIFAGFGEGSTSNKVMSFGLGLLLLLLGISLMFRPLEGVVSLTMIVTILFAANGVTRLITAFRMRQTPFFWAMLLSGALSVLLAGYIIANFFEVAPSLLGILLGIELMFNGIGLVILAFFLRTHAEEIRQALKDLEK</sequence>
<protein>
    <submittedName>
        <fullName evidence="2">Uncharacterized membrane protein HdeD, DUF308 family</fullName>
    </submittedName>
</protein>
<dbReference type="PANTHER" id="PTHR34989">
    <property type="entry name" value="PROTEIN HDED"/>
    <property type="match status" value="1"/>
</dbReference>
<gene>
    <name evidence="2" type="ORF">SAMN04488105_10345</name>
</gene>